<gene>
    <name evidence="2" type="ORF">QWJ41_10990</name>
</gene>
<feature type="compositionally biased region" description="Pro residues" evidence="1">
    <location>
        <begin position="128"/>
        <end position="142"/>
    </location>
</feature>
<feature type="compositionally biased region" description="Low complexity" evidence="1">
    <location>
        <begin position="84"/>
        <end position="107"/>
    </location>
</feature>
<reference evidence="2" key="1">
    <citation type="submission" date="2023-06" db="EMBL/GenBank/DDBJ databases">
        <title>Genome sequence of Nocardioides sp. SOB44.</title>
        <authorList>
            <person name="Zhang G."/>
        </authorList>
    </citation>
    <scope>NUCLEOTIDE SEQUENCE</scope>
    <source>
        <strain evidence="2">SOB44</strain>
    </source>
</reference>
<name>A0ABT8TQL6_9ACTN</name>
<accession>A0ABT8TQL6</accession>
<keyword evidence="3" id="KW-1185">Reference proteome</keyword>
<sequence>MSSSSQQSTSTSTAVGEVGRRVLGTLRLGGRLGLRVGGGALERLRPVVERGLSVSPGTRGSRSSDHPDTPDRASEVPDGSLDSAPTAPVPEVTPADVAARVAPRPGASTASEQRRTTPAAPGDRLPPRRPAPAPEPVRPADS</sequence>
<organism evidence="2 3">
    <name type="scientific">Nocardioides cremeus</name>
    <dbReference type="NCBI Taxonomy" id="3058044"/>
    <lineage>
        <taxon>Bacteria</taxon>
        <taxon>Bacillati</taxon>
        <taxon>Actinomycetota</taxon>
        <taxon>Actinomycetes</taxon>
        <taxon>Propionibacteriales</taxon>
        <taxon>Nocardioidaceae</taxon>
        <taxon>Nocardioides</taxon>
    </lineage>
</organism>
<dbReference type="EMBL" id="JAULSC010000009">
    <property type="protein sequence ID" value="MDO3396247.1"/>
    <property type="molecule type" value="Genomic_DNA"/>
</dbReference>
<evidence type="ECO:0000313" key="3">
    <source>
        <dbReference type="Proteomes" id="UP001168363"/>
    </source>
</evidence>
<protein>
    <submittedName>
        <fullName evidence="2">Uncharacterized protein</fullName>
    </submittedName>
</protein>
<dbReference type="Proteomes" id="UP001168363">
    <property type="component" value="Unassembled WGS sequence"/>
</dbReference>
<feature type="region of interest" description="Disordered" evidence="1">
    <location>
        <begin position="1"/>
        <end position="142"/>
    </location>
</feature>
<dbReference type="RefSeq" id="WP_302708162.1">
    <property type="nucleotide sequence ID" value="NZ_JAULSC010000009.1"/>
</dbReference>
<feature type="compositionally biased region" description="Low complexity" evidence="1">
    <location>
        <begin position="1"/>
        <end position="29"/>
    </location>
</feature>
<proteinExistence type="predicted"/>
<feature type="compositionally biased region" description="Basic and acidic residues" evidence="1">
    <location>
        <begin position="62"/>
        <end position="75"/>
    </location>
</feature>
<evidence type="ECO:0000256" key="1">
    <source>
        <dbReference type="SAM" id="MobiDB-lite"/>
    </source>
</evidence>
<feature type="compositionally biased region" description="Gly residues" evidence="1">
    <location>
        <begin position="30"/>
        <end position="40"/>
    </location>
</feature>
<comment type="caution">
    <text evidence="2">The sequence shown here is derived from an EMBL/GenBank/DDBJ whole genome shotgun (WGS) entry which is preliminary data.</text>
</comment>
<evidence type="ECO:0000313" key="2">
    <source>
        <dbReference type="EMBL" id="MDO3396247.1"/>
    </source>
</evidence>